<name>A0A1Z4N1L5_9CYAN</name>
<dbReference type="InterPro" id="IPR012861">
    <property type="entry name" value="DUF1634"/>
</dbReference>
<evidence type="ECO:0008006" key="4">
    <source>
        <dbReference type="Google" id="ProtNLM"/>
    </source>
</evidence>
<dbReference type="Pfam" id="PF07843">
    <property type="entry name" value="DUF1634"/>
    <property type="match status" value="1"/>
</dbReference>
<feature type="transmembrane region" description="Helical" evidence="1">
    <location>
        <begin position="127"/>
        <end position="151"/>
    </location>
</feature>
<evidence type="ECO:0000256" key="1">
    <source>
        <dbReference type="SAM" id="Phobius"/>
    </source>
</evidence>
<keyword evidence="1" id="KW-0472">Membrane</keyword>
<keyword evidence="1" id="KW-0812">Transmembrane</keyword>
<evidence type="ECO:0000313" key="2">
    <source>
        <dbReference type="EMBL" id="BAY99613.1"/>
    </source>
</evidence>
<dbReference type="RefSeq" id="WP_096577874.1">
    <property type="nucleotide sequence ID" value="NZ_CAWNJS010000001.1"/>
</dbReference>
<reference evidence="2 3" key="1">
    <citation type="submission" date="2017-06" db="EMBL/GenBank/DDBJ databases">
        <title>Genome sequencing of cyanobaciteial culture collection at National Institute for Environmental Studies (NIES).</title>
        <authorList>
            <person name="Hirose Y."/>
            <person name="Shimura Y."/>
            <person name="Fujisawa T."/>
            <person name="Nakamura Y."/>
            <person name="Kawachi M."/>
        </authorList>
    </citation>
    <scope>NUCLEOTIDE SEQUENCE [LARGE SCALE GENOMIC DNA]</scope>
    <source>
        <strain evidence="2 3">NIES-37</strain>
    </source>
</reference>
<evidence type="ECO:0000313" key="3">
    <source>
        <dbReference type="Proteomes" id="UP000218785"/>
    </source>
</evidence>
<dbReference type="Proteomes" id="UP000218785">
    <property type="component" value="Chromosome"/>
</dbReference>
<organism evidence="2 3">
    <name type="scientific">Tolypothrix tenuis PCC 7101</name>
    <dbReference type="NCBI Taxonomy" id="231146"/>
    <lineage>
        <taxon>Bacteria</taxon>
        <taxon>Bacillati</taxon>
        <taxon>Cyanobacteriota</taxon>
        <taxon>Cyanophyceae</taxon>
        <taxon>Nostocales</taxon>
        <taxon>Tolypothrichaceae</taxon>
        <taxon>Tolypothrix</taxon>
    </lineage>
</organism>
<feature type="transmembrane region" description="Helical" evidence="1">
    <location>
        <begin position="158"/>
        <end position="179"/>
    </location>
</feature>
<sequence>MVYFDLFRRSFAFIPKSEVVVEPLEPEEIDSDIAALKQLTKNTDITLNSAKNIIKSEDEQKFEKLLSSLLKFGVLIASAVVLFGGIIYLVHYGYEPARYQVFKGEPSEFCSPLGVIKALLAGSDRAIIQLGILLMIATPIIRVIISLFAFLSRRIWSFVIITLLVLTSLIYSLVGGYIFN</sequence>
<accession>A0A1Z4N1L5</accession>
<dbReference type="AlphaFoldDB" id="A0A1Z4N1L5"/>
<keyword evidence="1" id="KW-1133">Transmembrane helix</keyword>
<protein>
    <recommendedName>
        <fullName evidence="4">DUF1634 domain-containing protein</fullName>
    </recommendedName>
</protein>
<feature type="transmembrane region" description="Helical" evidence="1">
    <location>
        <begin position="69"/>
        <end position="90"/>
    </location>
</feature>
<proteinExistence type="predicted"/>
<dbReference type="EMBL" id="AP018248">
    <property type="protein sequence ID" value="BAY99613.1"/>
    <property type="molecule type" value="Genomic_DNA"/>
</dbReference>
<gene>
    <name evidence="2" type="ORF">NIES37_35960</name>
</gene>
<dbReference type="KEGG" id="ttq:NIES37_35960"/>
<keyword evidence="3" id="KW-1185">Reference proteome</keyword>